<dbReference type="EMBL" id="JAINVZ010000032">
    <property type="protein sequence ID" value="MBY8888975.1"/>
    <property type="molecule type" value="Genomic_DNA"/>
</dbReference>
<sequence length="765" mass="82151">MSIRKTRDKQQEAKAAPASRQPSPAPQQRLLALQRAAGNAAVVQMLKLSGHLPGTEGLEETARPDAGAEIRDVTSRGGAPLDPVKRAKAESVFKEDFSAVRLHTDAVAQRSAANVGAHAYTVGNDIVSGTGGMDDRTLFHELTHVSQQRRGPVAGTDRGDGVRVSDPGDPFERAASANERLADAPAPVQRHTGDGHDHAHGSPVQRSTARPDTVQRMTSDGDERDEGTRQQRRRVLVVCDESGLGLGGVPVFNMELVKGLNHDNDVTLLTVDSREGYDHEKTTTQHDGAHVVNVSVPGVKEGRDRLDVVAGGSPAQHGLPAARQAFDIVIGHSRFSGPAAQKIRDAWYPGARLVHFLHTSPVRLDKIKRKPKDGVEKAIKERKAMRRADLVAGVGSLLTKEAERLSETVVRVPALHDFVPGTEVGTPVEPSLANQAKYLLHLPRKLKVLLPGRATDEIKGVEAAVRAIGILRRPKDQGGRGLDVRMTIRGTPNPKEAPEAFAKWQAIVDAHGEGGVVMLPFSKNPDDLVHDRETTHAVIMPSLHEGFGLVATEGAGRSLPVLVNGESGAAQFLSSVTNGSFMGVVDAPVAIDPAGGKEVDGGADSRAQAWATAIEGLRSNLPGARGQAERLHELLKSYSWRHAAQALVAATMATAPPPRDPSRPEAEPHRGAVTRQGPNGSVEEVKDERGAWTPGAYWNGATAEPVGQWDEEEQLAHLRKLVLAMRSGPRRSNSFEVLSPGWHTDILGKERPRPKDGLWQKEEQG</sequence>
<keyword evidence="4" id="KW-1185">Reference proteome</keyword>
<gene>
    <name evidence="3" type="ORF">K7472_29625</name>
</gene>
<comment type="caution">
    <text evidence="3">The sequence shown here is derived from an EMBL/GenBank/DDBJ whole genome shotgun (WGS) entry which is preliminary data.</text>
</comment>
<proteinExistence type="predicted"/>
<evidence type="ECO:0000313" key="3">
    <source>
        <dbReference type="EMBL" id="MBY8888975.1"/>
    </source>
</evidence>
<feature type="compositionally biased region" description="Basic and acidic residues" evidence="1">
    <location>
        <begin position="60"/>
        <end position="74"/>
    </location>
</feature>
<dbReference type="Gene3D" id="3.40.50.2000">
    <property type="entry name" value="Glycogen Phosphorylase B"/>
    <property type="match status" value="2"/>
</dbReference>
<evidence type="ECO:0000313" key="4">
    <source>
        <dbReference type="Proteomes" id="UP001198565"/>
    </source>
</evidence>
<protein>
    <submittedName>
        <fullName evidence="3">DUF4157 domain-containing protein</fullName>
    </submittedName>
</protein>
<feature type="region of interest" description="Disordered" evidence="1">
    <location>
        <begin position="143"/>
        <end position="230"/>
    </location>
</feature>
<feature type="region of interest" description="Disordered" evidence="1">
    <location>
        <begin position="654"/>
        <end position="685"/>
    </location>
</feature>
<name>A0ABS7R347_9ACTN</name>
<dbReference type="RefSeq" id="WP_222981852.1">
    <property type="nucleotide sequence ID" value="NZ_JAINVZ010000032.1"/>
</dbReference>
<feature type="compositionally biased region" description="Basic and acidic residues" evidence="1">
    <location>
        <begin position="191"/>
        <end position="200"/>
    </location>
</feature>
<feature type="region of interest" description="Disordered" evidence="1">
    <location>
        <begin position="1"/>
        <end position="27"/>
    </location>
</feature>
<feature type="compositionally biased region" description="Low complexity" evidence="1">
    <location>
        <begin position="15"/>
        <end position="27"/>
    </location>
</feature>
<feature type="region of interest" description="Disordered" evidence="1">
    <location>
        <begin position="53"/>
        <end position="79"/>
    </location>
</feature>
<feature type="compositionally biased region" description="Basic and acidic residues" evidence="1">
    <location>
        <begin position="746"/>
        <end position="765"/>
    </location>
</feature>
<dbReference type="SUPFAM" id="SSF53756">
    <property type="entry name" value="UDP-Glycosyltransferase/glycogen phosphorylase"/>
    <property type="match status" value="1"/>
</dbReference>
<dbReference type="CDD" id="cd03801">
    <property type="entry name" value="GT4_PimA-like"/>
    <property type="match status" value="1"/>
</dbReference>
<dbReference type="Pfam" id="PF20706">
    <property type="entry name" value="GT4-conflict"/>
    <property type="match status" value="1"/>
</dbReference>
<dbReference type="Pfam" id="PF13699">
    <property type="entry name" value="eCIS_core"/>
    <property type="match status" value="1"/>
</dbReference>
<dbReference type="Proteomes" id="UP001198565">
    <property type="component" value="Unassembled WGS sequence"/>
</dbReference>
<feature type="compositionally biased region" description="Basic and acidic residues" evidence="1">
    <location>
        <begin position="660"/>
        <end position="670"/>
    </location>
</feature>
<feature type="compositionally biased region" description="Polar residues" evidence="1">
    <location>
        <begin position="204"/>
        <end position="218"/>
    </location>
</feature>
<evidence type="ECO:0000259" key="2">
    <source>
        <dbReference type="Pfam" id="PF13699"/>
    </source>
</evidence>
<organism evidence="3 4">
    <name type="scientific">Streptantibioticus parmotrematis</name>
    <dbReference type="NCBI Taxonomy" id="2873249"/>
    <lineage>
        <taxon>Bacteria</taxon>
        <taxon>Bacillati</taxon>
        <taxon>Actinomycetota</taxon>
        <taxon>Actinomycetes</taxon>
        <taxon>Kitasatosporales</taxon>
        <taxon>Streptomycetaceae</taxon>
        <taxon>Streptantibioticus</taxon>
    </lineage>
</organism>
<accession>A0ABS7R347</accession>
<feature type="domain" description="eCIS core" evidence="2">
    <location>
        <begin position="80"/>
        <end position="151"/>
    </location>
</feature>
<feature type="region of interest" description="Disordered" evidence="1">
    <location>
        <begin position="744"/>
        <end position="765"/>
    </location>
</feature>
<evidence type="ECO:0000256" key="1">
    <source>
        <dbReference type="SAM" id="MobiDB-lite"/>
    </source>
</evidence>
<reference evidence="3 4" key="1">
    <citation type="submission" date="2021-08" db="EMBL/GenBank/DDBJ databases">
        <title>Streptomyces sp. PTM05 isolated from lichen.</title>
        <authorList>
            <person name="Somphong A."/>
            <person name="Phongsopitanun W."/>
            <person name="Tanasupawat S."/>
        </authorList>
    </citation>
    <scope>NUCLEOTIDE SEQUENCE [LARGE SCALE GENOMIC DNA]</scope>
    <source>
        <strain evidence="3 4">Ptm05</strain>
    </source>
</reference>
<dbReference type="InterPro" id="IPR025295">
    <property type="entry name" value="eCIS_core_dom"/>
</dbReference>